<keyword evidence="1" id="KW-0812">Transmembrane</keyword>
<protein>
    <submittedName>
        <fullName evidence="2">Alternative protein GOLPH3</fullName>
    </submittedName>
</protein>
<reference evidence="2" key="1">
    <citation type="journal article" date="2013" name="PLoS ONE">
        <title>Direct detection of alternative open reading frames translation products in human significantly expands the proteome.</title>
        <authorList>
            <person name="Vanderperre B."/>
            <person name="Lucier J.-F."/>
            <person name="Motard J."/>
            <person name="Tremblay G."/>
            <person name="Vanderperre S."/>
            <person name="Wisztorski M."/>
            <person name="Salzet M."/>
            <person name="Boisvert F.-M."/>
            <person name="Roucou X."/>
        </authorList>
    </citation>
    <scope>NUCLEOTIDE SEQUENCE</scope>
</reference>
<accession>L8ECJ6</accession>
<name>L8ECJ6_HUMAN</name>
<dbReference type="EMBL" id="HF584185">
    <property type="protein sequence ID" value="CCQ43682.1"/>
    <property type="molecule type" value="Genomic_DNA"/>
</dbReference>
<evidence type="ECO:0000313" key="2">
    <source>
        <dbReference type="EMBL" id="CCQ43682.1"/>
    </source>
</evidence>
<keyword evidence="1" id="KW-0472">Membrane</keyword>
<organism evidence="2">
    <name type="scientific">Homo sapiens</name>
    <name type="common">Human</name>
    <dbReference type="NCBI Taxonomy" id="9606"/>
    <lineage>
        <taxon>Eukaryota</taxon>
        <taxon>Metazoa</taxon>
        <taxon>Chordata</taxon>
        <taxon>Craniata</taxon>
        <taxon>Vertebrata</taxon>
        <taxon>Euteleostomi</taxon>
        <taxon>Mammalia</taxon>
        <taxon>Eutheria</taxon>
        <taxon>Euarchontoglires</taxon>
        <taxon>Primates</taxon>
        <taxon>Haplorrhini</taxon>
        <taxon>Catarrhini</taxon>
        <taxon>Hominidae</taxon>
        <taxon>Homo</taxon>
    </lineage>
</organism>
<proteinExistence type="predicted"/>
<dbReference type="AlphaFoldDB" id="L8ECJ6"/>
<dbReference type="ChiTaRS" id="GOLPH3">
    <property type="organism name" value="human"/>
</dbReference>
<feature type="transmembrane region" description="Helical" evidence="1">
    <location>
        <begin position="21"/>
        <end position="38"/>
    </location>
</feature>
<evidence type="ECO:0000256" key="1">
    <source>
        <dbReference type="SAM" id="Phobius"/>
    </source>
</evidence>
<sequence length="47" mass="5589">MTLTAWTGACWPSFTWLMPRTSWRMLLLLFWTSSMIWLPRECGSFST</sequence>
<gene>
    <name evidence="2" type="primary">GOLPH3</name>
</gene>
<dbReference type="OrthoDB" id="2189106at2759"/>
<keyword evidence="1" id="KW-1133">Transmembrane helix</keyword>